<dbReference type="PANTHER" id="PTHR20982:SF3">
    <property type="entry name" value="MITOCHONDRIAL RIBOSOME RECYCLING FACTOR PSEUDO 1"/>
    <property type="match status" value="1"/>
</dbReference>
<dbReference type="Proteomes" id="UP000473826">
    <property type="component" value="Unassembled WGS sequence"/>
</dbReference>
<dbReference type="GO" id="GO:0006412">
    <property type="term" value="P:translation"/>
    <property type="evidence" value="ECO:0007669"/>
    <property type="project" value="UniProtKB-KW"/>
</dbReference>
<dbReference type="InterPro" id="IPR036191">
    <property type="entry name" value="RRF_sf"/>
</dbReference>
<dbReference type="Pfam" id="PF01765">
    <property type="entry name" value="RRF"/>
    <property type="match status" value="1"/>
</dbReference>
<accession>A0A7D8Z1V9</accession>
<dbReference type="InterPro" id="IPR023584">
    <property type="entry name" value="Ribosome_recyc_fac_dom"/>
</dbReference>
<proteinExistence type="inferred from homology"/>
<keyword evidence="7" id="KW-1185">Reference proteome</keyword>
<dbReference type="GO" id="GO:0005739">
    <property type="term" value="C:mitochondrion"/>
    <property type="evidence" value="ECO:0007669"/>
    <property type="project" value="TreeGrafter"/>
</dbReference>
<gene>
    <name evidence="6" type="ORF">VHUM_03314</name>
</gene>
<dbReference type="InterPro" id="IPR002661">
    <property type="entry name" value="Ribosome_recyc_fac"/>
</dbReference>
<dbReference type="PANTHER" id="PTHR20982">
    <property type="entry name" value="RIBOSOME RECYCLING FACTOR"/>
    <property type="match status" value="1"/>
</dbReference>
<feature type="region of interest" description="Disordered" evidence="4">
    <location>
        <begin position="30"/>
        <end position="90"/>
    </location>
</feature>
<feature type="domain" description="Ribosome recycling factor" evidence="5">
    <location>
        <begin position="119"/>
        <end position="263"/>
    </location>
</feature>
<comment type="caution">
    <text evidence="6">The sequence shown here is derived from an EMBL/GenBank/DDBJ whole genome shotgun (WGS) entry which is preliminary data.</text>
</comment>
<dbReference type="Gene3D" id="1.10.132.20">
    <property type="entry name" value="Ribosome-recycling factor"/>
    <property type="match status" value="1"/>
</dbReference>
<evidence type="ECO:0000259" key="5">
    <source>
        <dbReference type="Pfam" id="PF01765"/>
    </source>
</evidence>
<dbReference type="EMBL" id="QKWK01000009">
    <property type="protein sequence ID" value="TXT07144.1"/>
    <property type="molecule type" value="Genomic_DNA"/>
</dbReference>
<sequence>MSLRFALTRAAATVSVATRPVVRPLARAAVGAPSPRTFTSTSSLLKKAAKGGKAGKNDRPEKAEKAGKGKGKGKDKDADADAGLTAEERDSVIDKTKEKITKSTDWAKGLVFEGVERGRGRVSPAVLDSIKVTLPDQGGVPLNQVASVTVRSNALFVDVWEPSALKHVESAINKANLPGLSPMRDGAGIKIPVPKPSGEVRTSILKSIHETVEAAKNQIRVARTDGLKALGGRGEDGTDDVQEIVDKATGELDKLVVTAKKELEKA</sequence>
<comment type="function">
    <text evidence="3">Necessary for protein synthesis in mitochondria. Functions as a ribosome recycling factor in mitochondria.</text>
</comment>
<name>A0A7D8Z1V9_VANHU</name>
<evidence type="ECO:0000313" key="7">
    <source>
        <dbReference type="Proteomes" id="UP000473826"/>
    </source>
</evidence>
<evidence type="ECO:0000256" key="1">
    <source>
        <dbReference type="ARBA" id="ARBA00005912"/>
    </source>
</evidence>
<dbReference type="SUPFAM" id="SSF55194">
    <property type="entry name" value="Ribosome recycling factor, RRF"/>
    <property type="match status" value="1"/>
</dbReference>
<organism evidence="6 7">
    <name type="scientific">Vanrija humicola</name>
    <name type="common">Yeast</name>
    <name type="synonym">Cryptococcus humicola</name>
    <dbReference type="NCBI Taxonomy" id="5417"/>
    <lineage>
        <taxon>Eukaryota</taxon>
        <taxon>Fungi</taxon>
        <taxon>Dikarya</taxon>
        <taxon>Basidiomycota</taxon>
        <taxon>Agaricomycotina</taxon>
        <taxon>Tremellomycetes</taxon>
        <taxon>Trichosporonales</taxon>
        <taxon>Trichosporonaceae</taxon>
        <taxon>Vanrija</taxon>
    </lineage>
</organism>
<keyword evidence="2" id="KW-0648">Protein biosynthesis</keyword>
<dbReference type="Gene3D" id="3.30.1360.40">
    <property type="match status" value="1"/>
</dbReference>
<feature type="compositionally biased region" description="Basic and acidic residues" evidence="4">
    <location>
        <begin position="55"/>
        <end position="79"/>
    </location>
</feature>
<dbReference type="GO" id="GO:0043023">
    <property type="term" value="F:ribosomal large subunit binding"/>
    <property type="evidence" value="ECO:0007669"/>
    <property type="project" value="TreeGrafter"/>
</dbReference>
<comment type="similarity">
    <text evidence="1">Belongs to the RRF family.</text>
</comment>
<evidence type="ECO:0000256" key="2">
    <source>
        <dbReference type="ARBA" id="ARBA00022917"/>
    </source>
</evidence>
<dbReference type="FunFam" id="3.30.1360.40:FF:000001">
    <property type="entry name" value="Ribosome-recycling factor"/>
    <property type="match status" value="1"/>
</dbReference>
<evidence type="ECO:0000256" key="3">
    <source>
        <dbReference type="ARBA" id="ARBA00024909"/>
    </source>
</evidence>
<evidence type="ECO:0000313" key="6">
    <source>
        <dbReference type="EMBL" id="TXT07144.1"/>
    </source>
</evidence>
<protein>
    <recommendedName>
        <fullName evidence="5">Ribosome recycling factor domain-containing protein</fullName>
    </recommendedName>
</protein>
<dbReference type="AlphaFoldDB" id="A0A7D8Z1V9"/>
<dbReference type="OrthoDB" id="407355at2759"/>
<evidence type="ECO:0000256" key="4">
    <source>
        <dbReference type="SAM" id="MobiDB-lite"/>
    </source>
</evidence>
<reference evidence="6 7" key="1">
    <citation type="journal article" date="2019" name="PLoS Genet.">
        <title>Convergent evolution of linked mating-type loci in basidiomycete fungi.</title>
        <authorList>
            <person name="Sun S."/>
            <person name="Coelho M.A."/>
            <person name="Heitman J."/>
            <person name="Nowrousian M."/>
        </authorList>
    </citation>
    <scope>NUCLEOTIDE SEQUENCE [LARGE SCALE GENOMIC DNA]</scope>
    <source>
        <strain evidence="6 7">CBS 4282</strain>
    </source>
</reference>